<dbReference type="AlphaFoldDB" id="A0A1B9F6C0"/>
<evidence type="ECO:0000313" key="1">
    <source>
        <dbReference type="EMBL" id="OCC15479.1"/>
    </source>
</evidence>
<evidence type="ECO:0000313" key="2">
    <source>
        <dbReference type="Proteomes" id="UP000093080"/>
    </source>
</evidence>
<gene>
    <name evidence="1" type="ORF">DBT_1226</name>
</gene>
<sequence>MEASLDLANALKKVVFILFKGTPMVVNKKGRKGVAIDRIFGPNIPS</sequence>
<proteinExistence type="predicted"/>
<dbReference type="Proteomes" id="UP000093080">
    <property type="component" value="Unassembled WGS sequence"/>
</dbReference>
<dbReference type="STRING" id="1156395.DBT_1226"/>
<comment type="caution">
    <text evidence="1">The sequence shown here is derived from an EMBL/GenBank/DDBJ whole genome shotgun (WGS) entry which is preliminary data.</text>
</comment>
<reference evidence="1" key="1">
    <citation type="submission" date="2016-06" db="EMBL/GenBank/DDBJ databases">
        <title>Respiratory ammonification of nitrate coupled to the oxidation of elemental sulfur in deep-sea autotrophic thermophilic bacteria.</title>
        <authorList>
            <person name="Slobodkina G.B."/>
            <person name="Mardanov A.V."/>
            <person name="Ravin N.V."/>
            <person name="Frolova A.A."/>
            <person name="Viryasiv M.B."/>
            <person name="Chernyh N.A."/>
            <person name="Bonch-Osmolovskaya E.A."/>
            <person name="Slobodkin A.I."/>
        </authorList>
    </citation>
    <scope>NUCLEOTIDE SEQUENCE [LARGE SCALE GENOMIC DNA]</scope>
    <source>
        <strain evidence="1">S69</strain>
    </source>
</reference>
<name>A0A1B9F6C0_9BACT</name>
<dbReference type="EMBL" id="MAGO01000005">
    <property type="protein sequence ID" value="OCC15479.1"/>
    <property type="molecule type" value="Genomic_DNA"/>
</dbReference>
<dbReference type="RefSeq" id="WP_153304050.1">
    <property type="nucleotide sequence ID" value="NZ_MAGO01000005.1"/>
</dbReference>
<accession>A0A1B9F6C0</accession>
<keyword evidence="2" id="KW-1185">Reference proteome</keyword>
<protein>
    <submittedName>
        <fullName evidence="1">Uncharacterized protein</fullName>
    </submittedName>
</protein>
<organism evidence="1 2">
    <name type="scientific">Dissulfuribacter thermophilus</name>
    <dbReference type="NCBI Taxonomy" id="1156395"/>
    <lineage>
        <taxon>Bacteria</taxon>
        <taxon>Pseudomonadati</taxon>
        <taxon>Thermodesulfobacteriota</taxon>
        <taxon>Dissulfuribacteria</taxon>
        <taxon>Dissulfuribacterales</taxon>
        <taxon>Dissulfuribacteraceae</taxon>
        <taxon>Dissulfuribacter</taxon>
    </lineage>
</organism>